<dbReference type="EMBL" id="BONW01000040">
    <property type="protein sequence ID" value="GIG91799.1"/>
    <property type="molecule type" value="Genomic_DNA"/>
</dbReference>
<name>A0ABQ4EAQ7_9ACTN</name>
<organism evidence="7 8">
    <name type="scientific">Plantactinospora endophytica</name>
    <dbReference type="NCBI Taxonomy" id="673535"/>
    <lineage>
        <taxon>Bacteria</taxon>
        <taxon>Bacillati</taxon>
        <taxon>Actinomycetota</taxon>
        <taxon>Actinomycetes</taxon>
        <taxon>Micromonosporales</taxon>
        <taxon>Micromonosporaceae</taxon>
        <taxon>Plantactinospora</taxon>
    </lineage>
</organism>
<feature type="domain" description="TM2" evidence="6">
    <location>
        <begin position="11"/>
        <end position="59"/>
    </location>
</feature>
<evidence type="ECO:0000256" key="3">
    <source>
        <dbReference type="ARBA" id="ARBA00022989"/>
    </source>
</evidence>
<evidence type="ECO:0000313" key="7">
    <source>
        <dbReference type="EMBL" id="GIG91799.1"/>
    </source>
</evidence>
<proteinExistence type="predicted"/>
<evidence type="ECO:0000256" key="1">
    <source>
        <dbReference type="ARBA" id="ARBA00004141"/>
    </source>
</evidence>
<accession>A0ABQ4EAQ7</accession>
<evidence type="ECO:0000259" key="6">
    <source>
        <dbReference type="Pfam" id="PF05154"/>
    </source>
</evidence>
<keyword evidence="3 5" id="KW-1133">Transmembrane helix</keyword>
<dbReference type="PANTHER" id="PTHR21016">
    <property type="entry name" value="BETA-AMYLOID BINDING PROTEIN-RELATED"/>
    <property type="match status" value="1"/>
</dbReference>
<protein>
    <recommendedName>
        <fullName evidence="6">TM2 domain-containing protein</fullName>
    </recommendedName>
</protein>
<evidence type="ECO:0000256" key="2">
    <source>
        <dbReference type="ARBA" id="ARBA00022692"/>
    </source>
</evidence>
<evidence type="ECO:0000313" key="8">
    <source>
        <dbReference type="Proteomes" id="UP000646749"/>
    </source>
</evidence>
<comment type="subcellular location">
    <subcellularLocation>
        <location evidence="1">Membrane</location>
        <topology evidence="1">Multi-pass membrane protein</topology>
    </subcellularLocation>
</comment>
<evidence type="ECO:0000256" key="4">
    <source>
        <dbReference type="ARBA" id="ARBA00023136"/>
    </source>
</evidence>
<comment type="caution">
    <text evidence="7">The sequence shown here is derived from an EMBL/GenBank/DDBJ whole genome shotgun (WGS) entry which is preliminary data.</text>
</comment>
<keyword evidence="4 5" id="KW-0472">Membrane</keyword>
<keyword evidence="8" id="KW-1185">Reference proteome</keyword>
<evidence type="ECO:0000256" key="5">
    <source>
        <dbReference type="SAM" id="Phobius"/>
    </source>
</evidence>
<dbReference type="RefSeq" id="WP_203870176.1">
    <property type="nucleotide sequence ID" value="NZ_BONW01000040.1"/>
</dbReference>
<dbReference type="Pfam" id="PF05154">
    <property type="entry name" value="TM2"/>
    <property type="match status" value="1"/>
</dbReference>
<dbReference type="PANTHER" id="PTHR21016:SF25">
    <property type="entry name" value="TM2 DOMAIN-CONTAINING PROTEIN DDB_G0277895-RELATED"/>
    <property type="match status" value="1"/>
</dbReference>
<dbReference type="InterPro" id="IPR007829">
    <property type="entry name" value="TM2"/>
</dbReference>
<sequence length="76" mass="8011">MSTSAAPAVGEKSWLAALLLCLFLGTIGVHRFYVGKVGTGILMIITFGGFGIWTLIDLIVIAVGKFTDKQGLALAR</sequence>
<reference evidence="7 8" key="1">
    <citation type="submission" date="2021-01" db="EMBL/GenBank/DDBJ databases">
        <title>Whole genome shotgun sequence of Plantactinospora endophytica NBRC 110450.</title>
        <authorList>
            <person name="Komaki H."/>
            <person name="Tamura T."/>
        </authorList>
    </citation>
    <scope>NUCLEOTIDE SEQUENCE [LARGE SCALE GENOMIC DNA]</scope>
    <source>
        <strain evidence="7 8">NBRC 110450</strain>
    </source>
</reference>
<gene>
    <name evidence="7" type="ORF">Pen02_67350</name>
</gene>
<dbReference type="InterPro" id="IPR050932">
    <property type="entry name" value="TM2D1-3-like"/>
</dbReference>
<dbReference type="Proteomes" id="UP000646749">
    <property type="component" value="Unassembled WGS sequence"/>
</dbReference>
<keyword evidence="2 5" id="KW-0812">Transmembrane</keyword>
<feature type="transmembrane region" description="Helical" evidence="5">
    <location>
        <begin position="14"/>
        <end position="34"/>
    </location>
</feature>
<feature type="transmembrane region" description="Helical" evidence="5">
    <location>
        <begin position="41"/>
        <end position="64"/>
    </location>
</feature>